<feature type="region of interest" description="Disordered" evidence="1">
    <location>
        <begin position="254"/>
        <end position="283"/>
    </location>
</feature>
<feature type="compositionally biased region" description="Basic residues" evidence="1">
    <location>
        <begin position="1"/>
        <end position="16"/>
    </location>
</feature>
<name>A0ABV7WFI4_9MICO</name>
<dbReference type="InterPro" id="IPR036291">
    <property type="entry name" value="NAD(P)-bd_dom_sf"/>
</dbReference>
<comment type="caution">
    <text evidence="2">The sequence shown here is derived from an EMBL/GenBank/DDBJ whole genome shotgun (WGS) entry which is preliminary data.</text>
</comment>
<reference evidence="3" key="1">
    <citation type="journal article" date="2019" name="Int. J. Syst. Evol. Microbiol.">
        <title>The Global Catalogue of Microorganisms (GCM) 10K type strain sequencing project: providing services to taxonomists for standard genome sequencing and annotation.</title>
        <authorList>
            <consortium name="The Broad Institute Genomics Platform"/>
            <consortium name="The Broad Institute Genome Sequencing Center for Infectious Disease"/>
            <person name="Wu L."/>
            <person name="Ma J."/>
        </authorList>
    </citation>
    <scope>NUCLEOTIDE SEQUENCE [LARGE SCALE GENOMIC DNA]</scope>
    <source>
        <strain evidence="3">NCAIM B.02333</strain>
    </source>
</reference>
<dbReference type="Proteomes" id="UP001595685">
    <property type="component" value="Unassembled WGS sequence"/>
</dbReference>
<evidence type="ECO:0000313" key="3">
    <source>
        <dbReference type="Proteomes" id="UP001595685"/>
    </source>
</evidence>
<dbReference type="Gene3D" id="3.40.50.720">
    <property type="entry name" value="NAD(P)-binding Rossmann-like Domain"/>
    <property type="match status" value="1"/>
</dbReference>
<organism evidence="2 3">
    <name type="scientific">Aquipuribacter hungaricus</name>
    <dbReference type="NCBI Taxonomy" id="545624"/>
    <lineage>
        <taxon>Bacteria</taxon>
        <taxon>Bacillati</taxon>
        <taxon>Actinomycetota</taxon>
        <taxon>Actinomycetes</taxon>
        <taxon>Micrococcales</taxon>
        <taxon>Intrasporangiaceae</taxon>
        <taxon>Aquipuribacter</taxon>
    </lineage>
</organism>
<feature type="compositionally biased region" description="Low complexity" evidence="1">
    <location>
        <begin position="255"/>
        <end position="278"/>
    </location>
</feature>
<proteinExistence type="predicted"/>
<evidence type="ECO:0000313" key="2">
    <source>
        <dbReference type="EMBL" id="MFC3687253.1"/>
    </source>
</evidence>
<dbReference type="SUPFAM" id="SSF51735">
    <property type="entry name" value="NAD(P)-binding Rossmann-fold domains"/>
    <property type="match status" value="1"/>
</dbReference>
<dbReference type="RefSeq" id="WP_340292881.1">
    <property type="nucleotide sequence ID" value="NZ_JBBEOI010000087.1"/>
</dbReference>
<accession>A0ABV7WFI4</accession>
<keyword evidence="3" id="KW-1185">Reference proteome</keyword>
<sequence>MSARHRGPARTARHGRTAPAGYAGVTSLDSVRRPGPLVVALVGSRCWVADALARALVEAGDRVVRLDPDDETGLGHGATGCGADVVVHLAAGPREVSLRGQSEPALETLAALHAARVDGARLVIASLPGNASRLAADEALADGFRTAHDVETVVVQVAECYGPGMPAGRTGVLSRMLDQARTDGVVVVDGHDGAEHAVCFVDDAVAGLLAVVRGPVSGRFRVAPAVGHRTVELAQAVAEATGTSYRVRDRRLRVARTPSEATAGSPAPSPAGRTAAPADLPPGWSPAVALEQGLARLGLSVADAGRTGTGVVVDLREPLVRLGGDVA</sequence>
<protein>
    <submittedName>
        <fullName evidence="2">NAD-dependent epimerase/dehydratase family protein</fullName>
    </submittedName>
</protein>
<dbReference type="EMBL" id="JBHRWW010000001">
    <property type="protein sequence ID" value="MFC3687253.1"/>
    <property type="molecule type" value="Genomic_DNA"/>
</dbReference>
<gene>
    <name evidence="2" type="ORF">ACFOLH_02730</name>
</gene>
<evidence type="ECO:0000256" key="1">
    <source>
        <dbReference type="SAM" id="MobiDB-lite"/>
    </source>
</evidence>
<feature type="region of interest" description="Disordered" evidence="1">
    <location>
        <begin position="1"/>
        <end position="22"/>
    </location>
</feature>